<feature type="transmembrane region" description="Helical" evidence="1">
    <location>
        <begin position="50"/>
        <end position="72"/>
    </location>
</feature>
<keyword evidence="1" id="KW-0812">Transmembrane</keyword>
<feature type="transmembrane region" description="Helical" evidence="1">
    <location>
        <begin position="12"/>
        <end position="30"/>
    </location>
</feature>
<comment type="caution">
    <text evidence="2">The sequence shown here is derived from an EMBL/GenBank/DDBJ whole genome shotgun (WGS) entry which is preliminary data.</text>
</comment>
<dbReference type="OrthoDB" id="5569566at2"/>
<gene>
    <name evidence="2" type="ORF">D3871_21580</name>
</gene>
<protein>
    <submittedName>
        <fullName evidence="2">Uncharacterized protein</fullName>
    </submittedName>
</protein>
<dbReference type="Proteomes" id="UP000265955">
    <property type="component" value="Unassembled WGS sequence"/>
</dbReference>
<keyword evidence="1" id="KW-1133">Transmembrane helix</keyword>
<dbReference type="AlphaFoldDB" id="A0A3A3FK98"/>
<proteinExistence type="predicted"/>
<name>A0A3A3FK98_9BURK</name>
<evidence type="ECO:0000256" key="1">
    <source>
        <dbReference type="SAM" id="Phobius"/>
    </source>
</evidence>
<keyword evidence="1" id="KW-0472">Membrane</keyword>
<dbReference type="RefSeq" id="WP_119771095.1">
    <property type="nucleotide sequence ID" value="NZ_QYUO01000002.1"/>
</dbReference>
<organism evidence="2 3">
    <name type="scientific">Noviherbaspirillum saxi</name>
    <dbReference type="NCBI Taxonomy" id="2320863"/>
    <lineage>
        <taxon>Bacteria</taxon>
        <taxon>Pseudomonadati</taxon>
        <taxon>Pseudomonadota</taxon>
        <taxon>Betaproteobacteria</taxon>
        <taxon>Burkholderiales</taxon>
        <taxon>Oxalobacteraceae</taxon>
        <taxon>Noviherbaspirillum</taxon>
    </lineage>
</organism>
<accession>A0A3A3FK98</accession>
<evidence type="ECO:0000313" key="2">
    <source>
        <dbReference type="EMBL" id="RJF95948.1"/>
    </source>
</evidence>
<evidence type="ECO:0000313" key="3">
    <source>
        <dbReference type="Proteomes" id="UP000265955"/>
    </source>
</evidence>
<sequence length="114" mass="12586">MSEPSFTRSMLRIFAGPIVWAVHFIVIYGFTGIACARRTAHLEWLGLGVIAWGIGGASIVAVATIAFMHLHTWRTGMQTSEKDFIRWSAAILGLISILAIAWETLPLFLVPKCE</sequence>
<feature type="transmembrane region" description="Helical" evidence="1">
    <location>
        <begin position="84"/>
        <end position="102"/>
    </location>
</feature>
<keyword evidence="3" id="KW-1185">Reference proteome</keyword>
<reference evidence="3" key="1">
    <citation type="submission" date="2018-09" db="EMBL/GenBank/DDBJ databases">
        <authorList>
            <person name="Zhu H."/>
        </authorList>
    </citation>
    <scope>NUCLEOTIDE SEQUENCE [LARGE SCALE GENOMIC DNA]</scope>
    <source>
        <strain evidence="3">K1R23-30</strain>
    </source>
</reference>
<dbReference type="EMBL" id="QYUO01000002">
    <property type="protein sequence ID" value="RJF95948.1"/>
    <property type="molecule type" value="Genomic_DNA"/>
</dbReference>